<dbReference type="Pfam" id="PF08666">
    <property type="entry name" value="SAF"/>
    <property type="match status" value="1"/>
</dbReference>
<dbReference type="InterPro" id="IPR013974">
    <property type="entry name" value="SAF"/>
</dbReference>
<dbReference type="GeneID" id="84575166"/>
<sequence>MFASLSHPGFHRSALLRKVVAATLMVTAVGITVTDRLHQHISVVVYSRNVAAGSRITATDVTVVHVSESVLPQDRLATTDAAVGNIVVASRSRGAMVSAADFVDSALVSQTMTNTTSNDAGVKTHMVPITLADPTLASLLRPGDTITIITAADDNSAPRVIAAGGKVIFATTKATDFPGATPGTVLVSLVADSAAAVAAASLSQPLAVVVTGDRAE</sequence>
<comment type="caution">
    <text evidence="2">The sequence shown here is derived from an EMBL/GenBank/DDBJ whole genome shotgun (WGS) entry which is preliminary data.</text>
</comment>
<gene>
    <name evidence="2" type="ORF">NCTC10254_02094</name>
</gene>
<evidence type="ECO:0000313" key="3">
    <source>
        <dbReference type="Proteomes" id="UP000249886"/>
    </source>
</evidence>
<dbReference type="Proteomes" id="UP000249886">
    <property type="component" value="Unassembled WGS sequence"/>
</dbReference>
<proteinExistence type="predicted"/>
<reference evidence="2 3" key="1">
    <citation type="submission" date="2018-06" db="EMBL/GenBank/DDBJ databases">
        <authorList>
            <consortium name="Pathogen Informatics"/>
            <person name="Doyle S."/>
        </authorList>
    </citation>
    <scope>NUCLEOTIDE SEQUENCE [LARGE SCALE GENOMIC DNA]</scope>
    <source>
        <strain evidence="2 3">NCTC10254</strain>
    </source>
</reference>
<dbReference type="EMBL" id="UARK01000031">
    <property type="protein sequence ID" value="SPW31344.1"/>
    <property type="molecule type" value="Genomic_DNA"/>
</dbReference>
<dbReference type="RefSeq" id="WP_005526955.1">
    <property type="nucleotide sequence ID" value="NZ_CAUOYC010000001.1"/>
</dbReference>
<evidence type="ECO:0000313" key="2">
    <source>
        <dbReference type="EMBL" id="SPW31344.1"/>
    </source>
</evidence>
<dbReference type="SMART" id="SM00858">
    <property type="entry name" value="SAF"/>
    <property type="match status" value="1"/>
</dbReference>
<dbReference type="AlphaFoldDB" id="A0A6H9XFT4"/>
<dbReference type="CDD" id="cd11614">
    <property type="entry name" value="SAF_CpaB_FlgA_like"/>
    <property type="match status" value="1"/>
</dbReference>
<feature type="domain" description="SAF" evidence="1">
    <location>
        <begin position="41"/>
        <end position="103"/>
    </location>
</feature>
<name>A0A6H9XFT4_9CORY</name>
<protein>
    <submittedName>
        <fullName evidence="2">Putative secreted protein</fullName>
    </submittedName>
</protein>
<accession>A0A6H9XFT4</accession>
<organism evidence="2 3">
    <name type="scientific">Corynebacterium matruchotii</name>
    <dbReference type="NCBI Taxonomy" id="43768"/>
    <lineage>
        <taxon>Bacteria</taxon>
        <taxon>Bacillati</taxon>
        <taxon>Actinomycetota</taxon>
        <taxon>Actinomycetes</taxon>
        <taxon>Mycobacteriales</taxon>
        <taxon>Corynebacteriaceae</taxon>
        <taxon>Corynebacterium</taxon>
    </lineage>
</organism>
<evidence type="ECO:0000259" key="1">
    <source>
        <dbReference type="SMART" id="SM00858"/>
    </source>
</evidence>